<dbReference type="NCBIfam" id="TIGR00231">
    <property type="entry name" value="small_GTP"/>
    <property type="match status" value="1"/>
</dbReference>
<dbReference type="GO" id="GO:0005525">
    <property type="term" value="F:GTP binding"/>
    <property type="evidence" value="ECO:0007669"/>
    <property type="project" value="InterPro"/>
</dbReference>
<dbReference type="Gene3D" id="2.40.30.10">
    <property type="entry name" value="Translation factors"/>
    <property type="match status" value="2"/>
</dbReference>
<dbReference type="GO" id="GO:0003746">
    <property type="term" value="F:translation elongation factor activity"/>
    <property type="evidence" value="ECO:0007669"/>
    <property type="project" value="TreeGrafter"/>
</dbReference>
<dbReference type="CDD" id="cd04094">
    <property type="entry name" value="eSelB_III"/>
    <property type="match status" value="1"/>
</dbReference>
<dbReference type="InterPro" id="IPR009000">
    <property type="entry name" value="Transl_B-barrel_sf"/>
</dbReference>
<dbReference type="InterPro" id="IPR045841">
    <property type="entry name" value="E3_UBR4_N"/>
</dbReference>
<dbReference type="SUPFAM" id="SSF50447">
    <property type="entry name" value="Translation proteins"/>
    <property type="match status" value="1"/>
</dbReference>
<dbReference type="GO" id="GO:0003924">
    <property type="term" value="F:GTPase activity"/>
    <property type="evidence" value="ECO:0007669"/>
    <property type="project" value="InterPro"/>
</dbReference>
<dbReference type="InterPro" id="IPR049393">
    <property type="entry name" value="eEFSec_III"/>
</dbReference>
<dbReference type="CDD" id="cd01889">
    <property type="entry name" value="SelB_euk"/>
    <property type="match status" value="1"/>
</dbReference>
<feature type="non-terminal residue" evidence="3">
    <location>
        <position position="906"/>
    </location>
</feature>
<evidence type="ECO:0000313" key="3">
    <source>
        <dbReference type="EMBL" id="CAD7244326.1"/>
    </source>
</evidence>
<organism evidence="3">
    <name type="scientific">Darwinula stevensoni</name>
    <dbReference type="NCBI Taxonomy" id="69355"/>
    <lineage>
        <taxon>Eukaryota</taxon>
        <taxon>Metazoa</taxon>
        <taxon>Ecdysozoa</taxon>
        <taxon>Arthropoda</taxon>
        <taxon>Crustacea</taxon>
        <taxon>Oligostraca</taxon>
        <taxon>Ostracoda</taxon>
        <taxon>Podocopa</taxon>
        <taxon>Podocopida</taxon>
        <taxon>Darwinulocopina</taxon>
        <taxon>Darwinuloidea</taxon>
        <taxon>Darwinulidae</taxon>
        <taxon>Darwinula</taxon>
    </lineage>
</organism>
<dbReference type="GO" id="GO:0001514">
    <property type="term" value="P:selenocysteine incorporation"/>
    <property type="evidence" value="ECO:0007669"/>
    <property type="project" value="TreeGrafter"/>
</dbReference>
<dbReference type="PROSITE" id="PS51722">
    <property type="entry name" value="G_TR_2"/>
    <property type="match status" value="1"/>
</dbReference>
<dbReference type="Gene3D" id="3.40.50.300">
    <property type="entry name" value="P-loop containing nucleotide triphosphate hydrolases"/>
    <property type="match status" value="1"/>
</dbReference>
<feature type="domain" description="Tr-type G" evidence="2">
    <location>
        <begin position="39"/>
        <end position="240"/>
    </location>
</feature>
<evidence type="ECO:0000259" key="2">
    <source>
        <dbReference type="PROSITE" id="PS51722"/>
    </source>
</evidence>
<dbReference type="FunFam" id="3.40.50.300:FF:000900">
    <property type="entry name" value="Eukaryotic elongation factor, selenocysteine-tRNA-specific"/>
    <property type="match status" value="1"/>
</dbReference>
<dbReference type="Pfam" id="PF19423">
    <property type="entry name" value="E3_UBR4_N"/>
    <property type="match status" value="1"/>
</dbReference>
<dbReference type="PANTHER" id="PTHR43721">
    <property type="entry name" value="ELONGATION FACTOR TU-RELATED"/>
    <property type="match status" value="1"/>
</dbReference>
<gene>
    <name evidence="3" type="ORF">DSTB1V02_LOCUS4225</name>
</gene>
<dbReference type="SUPFAM" id="SSF52540">
    <property type="entry name" value="P-loop containing nucleoside triphosphate hydrolases"/>
    <property type="match status" value="1"/>
</dbReference>
<feature type="region of interest" description="Disordered" evidence="1">
    <location>
        <begin position="803"/>
        <end position="831"/>
    </location>
</feature>
<dbReference type="PRINTS" id="PR00315">
    <property type="entry name" value="ELONGATNFCT"/>
</dbReference>
<dbReference type="InterPro" id="IPR050055">
    <property type="entry name" value="EF-Tu_GTPase"/>
</dbReference>
<dbReference type="Pfam" id="PF21208">
    <property type="entry name" value="euk_SelB_III"/>
    <property type="match status" value="1"/>
</dbReference>
<dbReference type="InterPro" id="IPR000795">
    <property type="entry name" value="T_Tr_GTP-bd_dom"/>
</dbReference>
<dbReference type="Proteomes" id="UP000677054">
    <property type="component" value="Unassembled WGS sequence"/>
</dbReference>
<dbReference type="InterPro" id="IPR049394">
    <property type="entry name" value="eEFSec_C"/>
</dbReference>
<keyword evidence="4" id="KW-1185">Reference proteome</keyword>
<proteinExistence type="predicted"/>
<evidence type="ECO:0000313" key="4">
    <source>
        <dbReference type="Proteomes" id="UP000677054"/>
    </source>
</evidence>
<dbReference type="CDD" id="cd03696">
    <property type="entry name" value="SelB_II"/>
    <property type="match status" value="1"/>
</dbReference>
<dbReference type="EMBL" id="LR900130">
    <property type="protein sequence ID" value="CAD7244326.1"/>
    <property type="molecule type" value="Genomic_DNA"/>
</dbReference>
<evidence type="ECO:0000256" key="1">
    <source>
        <dbReference type="SAM" id="MobiDB-lite"/>
    </source>
</evidence>
<dbReference type="Pfam" id="PF00009">
    <property type="entry name" value="GTP_EFTU"/>
    <property type="match status" value="1"/>
</dbReference>
<dbReference type="AlphaFoldDB" id="A0A7R8X6I3"/>
<dbReference type="PANTHER" id="PTHR43721:SF11">
    <property type="entry name" value="SELENOCYSTEINE-SPECIFIC ELONGATION FACTOR"/>
    <property type="match status" value="1"/>
</dbReference>
<feature type="region of interest" description="Disordered" evidence="1">
    <location>
        <begin position="848"/>
        <end position="906"/>
    </location>
</feature>
<protein>
    <recommendedName>
        <fullName evidence="2">Tr-type G domain-containing protein</fullName>
    </recommendedName>
</protein>
<accession>A0A7R8X6I3</accession>
<dbReference type="InterPro" id="IPR005225">
    <property type="entry name" value="Small_GTP-bd"/>
</dbReference>
<dbReference type="EMBL" id="CAJPEV010000613">
    <property type="protein sequence ID" value="CAG0886925.1"/>
    <property type="molecule type" value="Genomic_DNA"/>
</dbReference>
<name>A0A7R8X6I3_9CRUS</name>
<dbReference type="InterPro" id="IPR027417">
    <property type="entry name" value="P-loop_NTPase"/>
</dbReference>
<reference evidence="3" key="1">
    <citation type="submission" date="2020-11" db="EMBL/GenBank/DDBJ databases">
        <authorList>
            <person name="Tran Van P."/>
        </authorList>
    </citation>
    <scope>NUCLEOTIDE SEQUENCE</scope>
</reference>
<sequence length="906" mass="99398">MQGTYCHAYAPQQRRSCCTLRFCGLTHVNQDMAESMGHVVNVNVGVLGHIDSGKTSLCKALSTVASTAAFDKNPQSKERGITIDLGFSSFTVDAPPHLRQGRGENQAAKVLFTLVDCPGHASLIRTIIGGAQILDIMLLVVDVTKGVQTQTAECIVIGEITCQKMIVVLNKVDLLPLEKQKASIEKMVKRMKLTLQNTCFSDAPIVSVAAHPGGSEDENLHPQGVQELVSTLCSYVSCPVRNPDGPFVFAVDHCFSIRGQGTVMTGTALYGSISVNDVSCFCVLLIFSQLRSTNFFMIEIPTLKQSKKIKSMQMFRNPVNRIIQGDRAGICVTQFDSKQLERGLACTPGYLQPYYACIISAVCIPYYKHAILTKAKFHVTISHETVMAQATFFGLDENGQGDLNGMTFDYSREFKYLPHLHDSKKKEQEEGIEVPQVQYALLEFEHVVVAFPNCIVIGSKLDTDIHANTCRLAFHGRLLEGFTKKNYRETCLPMVRVFRDKQKEGIVERAQNENEVIVKSMFRKETNMQVFMGLRVSLSTGEDGVIEGTFGQSGKIKVVVRALHDPSLAETPDFVSEWSSPQEPLKAFLAQKGASNGVISPLDEKLSKEDVASIVALGGTEESFTERFHLKRFNEIDKLQARLDGMAVETCPRNMAAAGGGLLDLSSSIKPVLLHFPYQQPSVIALPDLARGVISNEQEILNHETEYEGFYRAFCVLAADFIGGCCSQIPHSEVEVVAQASQILLRYFHGRLMMRGDPSVDLDTLSRYAILDLEELMNPVKALCTGTSVLSCVDHHMLQSQLKSGKVPPHVRPATGGEKEASYGTPPTRRPRLGVINNIMEQLSSPVQVPESMEVPGTTSRKLPISGAEEKEKPVSMGQATCDTKGRAPSIGMVIAPEQISPSSGR</sequence>
<dbReference type="Pfam" id="PF21131">
    <property type="entry name" value="eEFSec_4th"/>
    <property type="match status" value="1"/>
</dbReference>
<dbReference type="OrthoDB" id="2067at2759"/>